<dbReference type="EMBL" id="SMAK01000010">
    <property type="protein sequence ID" value="TCT07240.1"/>
    <property type="molecule type" value="Genomic_DNA"/>
</dbReference>
<evidence type="ECO:0000256" key="6">
    <source>
        <dbReference type="RuleBase" id="RU364082"/>
    </source>
</evidence>
<dbReference type="InterPro" id="IPR005913">
    <property type="entry name" value="dTDP_dehydrorham_reduct"/>
</dbReference>
<keyword evidence="6" id="KW-0560">Oxidoreductase</keyword>
<evidence type="ECO:0000313" key="8">
    <source>
        <dbReference type="EMBL" id="TCT07240.1"/>
    </source>
</evidence>
<evidence type="ECO:0000313" key="9">
    <source>
        <dbReference type="Proteomes" id="UP000295678"/>
    </source>
</evidence>
<evidence type="ECO:0000256" key="3">
    <source>
        <dbReference type="ARBA" id="ARBA00012929"/>
    </source>
</evidence>
<comment type="caution">
    <text evidence="8">The sequence shown here is derived from an EMBL/GenBank/DDBJ whole genome shotgun (WGS) entry which is preliminary data.</text>
</comment>
<dbReference type="InterPro" id="IPR029903">
    <property type="entry name" value="RmlD-like-bd"/>
</dbReference>
<gene>
    <name evidence="8" type="ORF">EDC22_11087</name>
</gene>
<evidence type="ECO:0000256" key="4">
    <source>
        <dbReference type="ARBA" id="ARBA00017099"/>
    </source>
</evidence>
<accession>A0A4R3M299</accession>
<dbReference type="GO" id="GO:0019305">
    <property type="term" value="P:dTDP-rhamnose biosynthetic process"/>
    <property type="evidence" value="ECO:0007669"/>
    <property type="project" value="UniProtKB-UniPathway"/>
</dbReference>
<dbReference type="AlphaFoldDB" id="A0A4R3M299"/>
<dbReference type="Gene3D" id="3.90.25.10">
    <property type="entry name" value="UDP-galactose 4-epimerase, domain 1"/>
    <property type="match status" value="1"/>
</dbReference>
<feature type="domain" description="RmlD-like substrate binding" evidence="7">
    <location>
        <begin position="6"/>
        <end position="293"/>
    </location>
</feature>
<reference evidence="8 9" key="1">
    <citation type="submission" date="2019-03" db="EMBL/GenBank/DDBJ databases">
        <title>Genomic Encyclopedia of Type Strains, Phase IV (KMG-IV): sequencing the most valuable type-strain genomes for metagenomic binning, comparative biology and taxonomic classification.</title>
        <authorList>
            <person name="Goeker M."/>
        </authorList>
    </citation>
    <scope>NUCLEOTIDE SEQUENCE [LARGE SCALE GENOMIC DNA]</scope>
    <source>
        <strain evidence="8 9">DSM 19345</strain>
    </source>
</reference>
<dbReference type="NCBIfam" id="TIGR01214">
    <property type="entry name" value="rmlD"/>
    <property type="match status" value="1"/>
</dbReference>
<dbReference type="Proteomes" id="UP000295678">
    <property type="component" value="Unassembled WGS sequence"/>
</dbReference>
<comment type="function">
    <text evidence="6">Catalyzes the reduction of dTDP-6-deoxy-L-lyxo-4-hexulose to yield dTDP-L-rhamnose.</text>
</comment>
<evidence type="ECO:0000256" key="1">
    <source>
        <dbReference type="ARBA" id="ARBA00004781"/>
    </source>
</evidence>
<dbReference type="OrthoDB" id="9803892at2"/>
<dbReference type="EC" id="1.1.1.133" evidence="3 6"/>
<dbReference type="CDD" id="cd05254">
    <property type="entry name" value="dTDP_HR_like_SDR_e"/>
    <property type="match status" value="1"/>
</dbReference>
<keyword evidence="9" id="KW-1185">Reference proteome</keyword>
<comment type="pathway">
    <text evidence="1 6">Carbohydrate biosynthesis; dTDP-L-rhamnose biosynthesis.</text>
</comment>
<sequence length="297" mass="31276">MAAAPILVVGRSGQVATELVRLREIAGRPVMALGRADGFDLAAPGSISPVLERAAPALVINAAAYTAVDRAERDGEAARALNALGPGRLAEICAGAGIALIHLSTDYVFDGRRQDPWHEDDPVAPLGVYGRTKAEGEALIRAACPQHVILRTAWVFAGHGHNFVRTMLRLGRERDALAIVDDQRGGPTPANAIASACARIATELLDGRADGFGTFHYAGAPTVTWFGFARAIFAVAARHGYAAPRLSPIPSSAYPTPAPRPANSALDCSRIEQVWGIGRPDWQATLEGVVADLLGEI</sequence>
<dbReference type="Pfam" id="PF04321">
    <property type="entry name" value="RmlD_sub_bind"/>
    <property type="match status" value="1"/>
</dbReference>
<keyword evidence="6" id="KW-0521">NADP</keyword>
<evidence type="ECO:0000256" key="2">
    <source>
        <dbReference type="ARBA" id="ARBA00010944"/>
    </source>
</evidence>
<protein>
    <recommendedName>
        <fullName evidence="4 6">dTDP-4-dehydrorhamnose reductase</fullName>
        <ecNumber evidence="3 6">1.1.1.133</ecNumber>
    </recommendedName>
</protein>
<dbReference type="GO" id="GO:0008831">
    <property type="term" value="F:dTDP-4-dehydrorhamnose reductase activity"/>
    <property type="evidence" value="ECO:0007669"/>
    <property type="project" value="UniProtKB-EC"/>
</dbReference>
<dbReference type="Gene3D" id="3.40.50.720">
    <property type="entry name" value="NAD(P)-binding Rossmann-like Domain"/>
    <property type="match status" value="1"/>
</dbReference>
<name>A0A4R3M299_9HYPH</name>
<proteinExistence type="inferred from homology"/>
<dbReference type="PANTHER" id="PTHR10491:SF4">
    <property type="entry name" value="METHIONINE ADENOSYLTRANSFERASE 2 SUBUNIT BETA"/>
    <property type="match status" value="1"/>
</dbReference>
<comment type="cofactor">
    <cofactor evidence="6">
        <name>Mg(2+)</name>
        <dbReference type="ChEBI" id="CHEBI:18420"/>
    </cofactor>
    <text evidence="6">Binds 1 Mg(2+) ion per monomer.</text>
</comment>
<dbReference type="SUPFAM" id="SSF51735">
    <property type="entry name" value="NAD(P)-binding Rossmann-fold domains"/>
    <property type="match status" value="1"/>
</dbReference>
<dbReference type="InterPro" id="IPR036291">
    <property type="entry name" value="NAD(P)-bd_dom_sf"/>
</dbReference>
<evidence type="ECO:0000256" key="5">
    <source>
        <dbReference type="ARBA" id="ARBA00048200"/>
    </source>
</evidence>
<evidence type="ECO:0000259" key="7">
    <source>
        <dbReference type="Pfam" id="PF04321"/>
    </source>
</evidence>
<dbReference type="RefSeq" id="WP_132807451.1">
    <property type="nucleotide sequence ID" value="NZ_SMAK01000010.1"/>
</dbReference>
<dbReference type="UniPathway" id="UPA00124"/>
<comment type="similarity">
    <text evidence="2 6">Belongs to the dTDP-4-dehydrorhamnose reductase family.</text>
</comment>
<organism evidence="8 9">
    <name type="scientific">Tepidamorphus gemmatus</name>
    <dbReference type="NCBI Taxonomy" id="747076"/>
    <lineage>
        <taxon>Bacteria</taxon>
        <taxon>Pseudomonadati</taxon>
        <taxon>Pseudomonadota</taxon>
        <taxon>Alphaproteobacteria</taxon>
        <taxon>Hyphomicrobiales</taxon>
        <taxon>Tepidamorphaceae</taxon>
        <taxon>Tepidamorphus</taxon>
    </lineage>
</organism>
<comment type="catalytic activity">
    <reaction evidence="5 6">
        <text>dTDP-beta-L-rhamnose + NADP(+) = dTDP-4-dehydro-beta-L-rhamnose + NADPH + H(+)</text>
        <dbReference type="Rhea" id="RHEA:21796"/>
        <dbReference type="ChEBI" id="CHEBI:15378"/>
        <dbReference type="ChEBI" id="CHEBI:57510"/>
        <dbReference type="ChEBI" id="CHEBI:57783"/>
        <dbReference type="ChEBI" id="CHEBI:58349"/>
        <dbReference type="ChEBI" id="CHEBI:62830"/>
        <dbReference type="EC" id="1.1.1.133"/>
    </reaction>
</comment>
<dbReference type="PANTHER" id="PTHR10491">
    <property type="entry name" value="DTDP-4-DEHYDRORHAMNOSE REDUCTASE"/>
    <property type="match status" value="1"/>
</dbReference>